<keyword evidence="1" id="KW-1133">Transmembrane helix</keyword>
<feature type="transmembrane region" description="Helical" evidence="1">
    <location>
        <begin position="69"/>
        <end position="89"/>
    </location>
</feature>
<keyword evidence="1" id="KW-0812">Transmembrane</keyword>
<dbReference type="AlphaFoldDB" id="A0A377GCS8"/>
<keyword evidence="1" id="KW-0472">Membrane</keyword>
<evidence type="ECO:0000256" key="1">
    <source>
        <dbReference type="SAM" id="Phobius"/>
    </source>
</evidence>
<sequence>MPSFFSNIDTYWKKYDSLRNKYSNLIPIPNPTYFQPIRDMMVFTNTLVRPIHSPLWLGVNALLFFLKSFIYLAASLLLIVPTLLFAIFSPKSDACSAFKSAAAHTVVDATMGIIATCASLASLIFNPIYLLTRCLSTVVDHLNELTESCCNLTIAKF</sequence>
<keyword evidence="3" id="KW-1185">Reference proteome</keyword>
<organism evidence="2 3">
    <name type="scientific">Fluoribacter dumoffii</name>
    <dbReference type="NCBI Taxonomy" id="463"/>
    <lineage>
        <taxon>Bacteria</taxon>
        <taxon>Pseudomonadati</taxon>
        <taxon>Pseudomonadota</taxon>
        <taxon>Gammaproteobacteria</taxon>
        <taxon>Legionellales</taxon>
        <taxon>Legionellaceae</taxon>
        <taxon>Fluoribacter</taxon>
    </lineage>
</organism>
<proteinExistence type="predicted"/>
<protein>
    <submittedName>
        <fullName evidence="2">Uncharacterized protein</fullName>
    </submittedName>
</protein>
<reference evidence="2 3" key="1">
    <citation type="submission" date="2018-06" db="EMBL/GenBank/DDBJ databases">
        <authorList>
            <consortium name="Pathogen Informatics"/>
            <person name="Doyle S."/>
        </authorList>
    </citation>
    <scope>NUCLEOTIDE SEQUENCE [LARGE SCALE GENOMIC DNA]</scope>
    <source>
        <strain evidence="2 3">NCTC11370</strain>
    </source>
</reference>
<dbReference type="Proteomes" id="UP000254554">
    <property type="component" value="Unassembled WGS sequence"/>
</dbReference>
<feature type="transmembrane region" description="Helical" evidence="1">
    <location>
        <begin position="101"/>
        <end position="125"/>
    </location>
</feature>
<dbReference type="RefSeq" id="WP_019350112.1">
    <property type="nucleotide sequence ID" value="NZ_JAPHOO010000001.1"/>
</dbReference>
<dbReference type="OrthoDB" id="5647215at2"/>
<dbReference type="EMBL" id="UGGT01000001">
    <property type="protein sequence ID" value="STO22311.1"/>
    <property type="molecule type" value="Genomic_DNA"/>
</dbReference>
<gene>
    <name evidence="2" type="ORF">NCTC11370_02398</name>
</gene>
<dbReference type="GeneID" id="93293166"/>
<evidence type="ECO:0000313" key="3">
    <source>
        <dbReference type="Proteomes" id="UP000254554"/>
    </source>
</evidence>
<name>A0A377GCS8_9GAMM</name>
<accession>A0A377GCS8</accession>
<evidence type="ECO:0000313" key="2">
    <source>
        <dbReference type="EMBL" id="STO22311.1"/>
    </source>
</evidence>